<evidence type="ECO:0000313" key="1">
    <source>
        <dbReference type="EMBL" id="SUB94800.1"/>
    </source>
</evidence>
<proteinExistence type="predicted"/>
<gene>
    <name evidence="1" type="ORF">NCTC13067_02641</name>
</gene>
<name>A0A379EEY6_9BACT</name>
<protein>
    <submittedName>
        <fullName evidence="1">Uncharacterized protein</fullName>
    </submittedName>
</protein>
<sequence length="47" mass="5498">MQKFCIKCFSFLHFSAWKSFIDVDTDTCTYRTDATLFSTHQVDISVL</sequence>
<accession>A0A379EEY6</accession>
<reference evidence="1 2" key="1">
    <citation type="submission" date="2018-06" db="EMBL/GenBank/DDBJ databases">
        <authorList>
            <consortium name="Pathogen Informatics"/>
            <person name="Doyle S."/>
        </authorList>
    </citation>
    <scope>NUCLEOTIDE SEQUENCE [LARGE SCALE GENOMIC DNA]</scope>
    <source>
        <strain evidence="1 2">NCTC13067</strain>
    </source>
</reference>
<dbReference type="AlphaFoldDB" id="A0A379EEY6"/>
<dbReference type="Proteomes" id="UP000255469">
    <property type="component" value="Unassembled WGS sequence"/>
</dbReference>
<dbReference type="EMBL" id="UGTM01000003">
    <property type="protein sequence ID" value="SUB94800.1"/>
    <property type="molecule type" value="Genomic_DNA"/>
</dbReference>
<evidence type="ECO:0000313" key="2">
    <source>
        <dbReference type="Proteomes" id="UP000255469"/>
    </source>
</evidence>
<organism evidence="1 2">
    <name type="scientific">Prevotella denticola</name>
    <dbReference type="NCBI Taxonomy" id="28129"/>
    <lineage>
        <taxon>Bacteria</taxon>
        <taxon>Pseudomonadati</taxon>
        <taxon>Bacteroidota</taxon>
        <taxon>Bacteroidia</taxon>
        <taxon>Bacteroidales</taxon>
        <taxon>Prevotellaceae</taxon>
        <taxon>Prevotella</taxon>
    </lineage>
</organism>